<evidence type="ECO:0000313" key="8">
    <source>
        <dbReference type="Proteomes" id="UP000033716"/>
    </source>
</evidence>
<feature type="transmembrane region" description="Helical" evidence="5">
    <location>
        <begin position="160"/>
        <end position="183"/>
    </location>
</feature>
<comment type="subcellular location">
    <subcellularLocation>
        <location evidence="1">Membrane</location>
        <topology evidence="1">Multi-pass membrane protein</topology>
    </subcellularLocation>
</comment>
<comment type="caution">
    <text evidence="7">The sequence shown here is derived from an EMBL/GenBank/DDBJ whole genome shotgun (WGS) entry which is preliminary data.</text>
</comment>
<feature type="transmembrane region" description="Helical" evidence="5">
    <location>
        <begin position="48"/>
        <end position="72"/>
    </location>
</feature>
<proteinExistence type="predicted"/>
<keyword evidence="2 5" id="KW-0812">Transmembrane</keyword>
<evidence type="ECO:0000313" key="7">
    <source>
        <dbReference type="EMBL" id="KJQ71524.1"/>
    </source>
</evidence>
<keyword evidence="4 5" id="KW-0472">Membrane</keyword>
<evidence type="ECO:0000256" key="2">
    <source>
        <dbReference type="ARBA" id="ARBA00022692"/>
    </source>
</evidence>
<sequence>MFRKLNALLWLRLQVLISNSTLLATLLMPFGIAILYNEFLNKSGELTMFLLSMSLTMVLSMGSGYMVSIMMAEDKEKRNLKSLILSGVTATEYTLSMMALPLLVVLFSMVVLPLYLKVDLTNYFLTYGLYLLLATISIIFLNILIGAVSDTQSKAQVYSIFPMLIFSFLPTLAVQNATAQKLLDYSFIGPLVSLLKAGGGELSLRSLGLLLAWVLLLGLASLFVLKNSYKGK</sequence>
<dbReference type="GO" id="GO:0016020">
    <property type="term" value="C:membrane"/>
    <property type="evidence" value="ECO:0007669"/>
    <property type="project" value="UniProtKB-SubCell"/>
</dbReference>
<feature type="transmembrane region" description="Helical" evidence="5">
    <location>
        <begin position="203"/>
        <end position="225"/>
    </location>
</feature>
<evidence type="ECO:0000256" key="5">
    <source>
        <dbReference type="SAM" id="Phobius"/>
    </source>
</evidence>
<feature type="transmembrane region" description="Helical" evidence="5">
    <location>
        <begin position="93"/>
        <end position="115"/>
    </location>
</feature>
<accession>A0A0F2D7J0</accession>
<dbReference type="RefSeq" id="WP_033629194.1">
    <property type="nucleotide sequence ID" value="NZ_JYGO01000003.1"/>
</dbReference>
<reference evidence="7 8" key="1">
    <citation type="submission" date="2015-02" db="EMBL/GenBank/DDBJ databases">
        <title>Evolution of amylase-binding proteins of oral streptococcal species.</title>
        <authorList>
            <person name="Haase E.M."/>
        </authorList>
    </citation>
    <scope>NUCLEOTIDE SEQUENCE [LARGE SCALE GENOMIC DNA]</scope>
    <source>
        <strain evidence="7 8">SK141</strain>
    </source>
</reference>
<feature type="transmembrane region" description="Helical" evidence="5">
    <location>
        <begin position="127"/>
        <end position="148"/>
    </location>
</feature>
<dbReference type="EMBL" id="JYGR01000004">
    <property type="protein sequence ID" value="KJQ71524.1"/>
    <property type="molecule type" value="Genomic_DNA"/>
</dbReference>
<evidence type="ECO:0000256" key="4">
    <source>
        <dbReference type="ARBA" id="ARBA00023136"/>
    </source>
</evidence>
<name>A0A0F2D7J0_STROR</name>
<dbReference type="Pfam" id="PF12698">
    <property type="entry name" value="ABC2_membrane_3"/>
    <property type="match status" value="1"/>
</dbReference>
<evidence type="ECO:0000259" key="6">
    <source>
        <dbReference type="Pfam" id="PF12698"/>
    </source>
</evidence>
<protein>
    <submittedName>
        <fullName evidence="7">ABC-2 family transporter protein</fullName>
    </submittedName>
</protein>
<organism evidence="7 8">
    <name type="scientific">Streptococcus oralis subsp. oralis</name>
    <dbReference type="NCBI Taxonomy" id="1891914"/>
    <lineage>
        <taxon>Bacteria</taxon>
        <taxon>Bacillati</taxon>
        <taxon>Bacillota</taxon>
        <taxon>Bacilli</taxon>
        <taxon>Lactobacillales</taxon>
        <taxon>Streptococcaceae</taxon>
        <taxon>Streptococcus</taxon>
    </lineage>
</organism>
<dbReference type="GO" id="GO:0140359">
    <property type="term" value="F:ABC-type transporter activity"/>
    <property type="evidence" value="ECO:0007669"/>
    <property type="project" value="InterPro"/>
</dbReference>
<dbReference type="AlphaFoldDB" id="A0A0F2D7J0"/>
<dbReference type="InterPro" id="IPR013525">
    <property type="entry name" value="ABC2_TM"/>
</dbReference>
<keyword evidence="3 5" id="KW-1133">Transmembrane helix</keyword>
<dbReference type="PATRIC" id="fig|28037.214.peg.544"/>
<feature type="domain" description="ABC-2 type transporter transmembrane" evidence="6">
    <location>
        <begin position="41"/>
        <end position="221"/>
    </location>
</feature>
<dbReference type="Proteomes" id="UP000033716">
    <property type="component" value="Unassembled WGS sequence"/>
</dbReference>
<evidence type="ECO:0000256" key="1">
    <source>
        <dbReference type="ARBA" id="ARBA00004141"/>
    </source>
</evidence>
<evidence type="ECO:0000256" key="3">
    <source>
        <dbReference type="ARBA" id="ARBA00022989"/>
    </source>
</evidence>
<feature type="transmembrane region" description="Helical" evidence="5">
    <location>
        <begin position="12"/>
        <end position="36"/>
    </location>
</feature>
<gene>
    <name evidence="7" type="ORF">TZ92_00549</name>
</gene>